<dbReference type="Gene3D" id="1.10.357.10">
    <property type="entry name" value="Tetracycline Repressor, domain 2"/>
    <property type="match status" value="1"/>
</dbReference>
<dbReference type="KEGG" id="iod:EJO50_04225"/>
<dbReference type="GO" id="GO:0000976">
    <property type="term" value="F:transcription cis-regulatory region binding"/>
    <property type="evidence" value="ECO:0007669"/>
    <property type="project" value="TreeGrafter"/>
</dbReference>
<keyword evidence="7" id="KW-1185">Reference proteome</keyword>
<dbReference type="InterPro" id="IPR050109">
    <property type="entry name" value="HTH-type_TetR-like_transc_reg"/>
</dbReference>
<dbReference type="SUPFAM" id="SSF46689">
    <property type="entry name" value="Homeodomain-like"/>
    <property type="match status" value="1"/>
</dbReference>
<dbReference type="GO" id="GO:0003700">
    <property type="term" value="F:DNA-binding transcription factor activity"/>
    <property type="evidence" value="ECO:0007669"/>
    <property type="project" value="TreeGrafter"/>
</dbReference>
<protein>
    <submittedName>
        <fullName evidence="6">TetR/AcrR family transcriptional regulator</fullName>
    </submittedName>
</protein>
<dbReference type="Gene3D" id="1.10.10.60">
    <property type="entry name" value="Homeodomain-like"/>
    <property type="match status" value="1"/>
</dbReference>
<dbReference type="OrthoDB" id="9809994at2"/>
<dbReference type="PANTHER" id="PTHR30055">
    <property type="entry name" value="HTH-TYPE TRANSCRIPTIONAL REGULATOR RUTR"/>
    <property type="match status" value="1"/>
</dbReference>
<name>A0A3S8ZQJ6_9NEIS</name>
<keyword evidence="2 4" id="KW-0238">DNA-binding</keyword>
<sequence length="216" mass="24100">METEVTDINHPRQRRKEARPSEIVEAALILFHQKGYSATKLDDIAHAAGVTKGTVYLYFSNKEALFKAAISEAIHPNLDKIEELASNSTESATTRLRTAITSWATALNECKGSISKLMISEAGNFPELTDFYIETVVKRSRLLLAKLIQAGVDSGEFRPTDPDLLARVLFSPILLTSIWQHTYARQDPITYELNQLAQFHLDIVLHGIAIAPEHTL</sequence>
<dbReference type="Proteomes" id="UP000282438">
    <property type="component" value="Chromosome"/>
</dbReference>
<evidence type="ECO:0000313" key="7">
    <source>
        <dbReference type="Proteomes" id="UP000282438"/>
    </source>
</evidence>
<evidence type="ECO:0000313" key="6">
    <source>
        <dbReference type="EMBL" id="AZN35753.1"/>
    </source>
</evidence>
<dbReference type="InterPro" id="IPR001647">
    <property type="entry name" value="HTH_TetR"/>
</dbReference>
<organism evidence="6 7">
    <name type="scientific">Iodobacter ciconiae</name>
    <dbReference type="NCBI Taxonomy" id="2496266"/>
    <lineage>
        <taxon>Bacteria</taxon>
        <taxon>Pseudomonadati</taxon>
        <taxon>Pseudomonadota</taxon>
        <taxon>Betaproteobacteria</taxon>
        <taxon>Neisseriales</taxon>
        <taxon>Chitinibacteraceae</taxon>
        <taxon>Iodobacter</taxon>
    </lineage>
</organism>
<dbReference type="InterPro" id="IPR011075">
    <property type="entry name" value="TetR_C"/>
</dbReference>
<feature type="DNA-binding region" description="H-T-H motif" evidence="4">
    <location>
        <begin position="40"/>
        <end position="59"/>
    </location>
</feature>
<feature type="domain" description="HTH tetR-type" evidence="5">
    <location>
        <begin position="17"/>
        <end position="77"/>
    </location>
</feature>
<dbReference type="SUPFAM" id="SSF48498">
    <property type="entry name" value="Tetracyclin repressor-like, C-terminal domain"/>
    <property type="match status" value="1"/>
</dbReference>
<gene>
    <name evidence="6" type="ORF">EJO50_04225</name>
</gene>
<dbReference type="InterPro" id="IPR009057">
    <property type="entry name" value="Homeodomain-like_sf"/>
</dbReference>
<dbReference type="PANTHER" id="PTHR30055:SF223">
    <property type="entry name" value="HTH-TYPE TRANSCRIPTIONAL REGULATOR UIDR"/>
    <property type="match status" value="1"/>
</dbReference>
<keyword evidence="3" id="KW-0804">Transcription</keyword>
<keyword evidence="1" id="KW-0805">Transcription regulation</keyword>
<evidence type="ECO:0000259" key="5">
    <source>
        <dbReference type="PROSITE" id="PS50977"/>
    </source>
</evidence>
<dbReference type="EMBL" id="CP034433">
    <property type="protein sequence ID" value="AZN35753.1"/>
    <property type="molecule type" value="Genomic_DNA"/>
</dbReference>
<evidence type="ECO:0000256" key="2">
    <source>
        <dbReference type="ARBA" id="ARBA00023125"/>
    </source>
</evidence>
<accession>A0A3S8ZQJ6</accession>
<dbReference type="Pfam" id="PF00440">
    <property type="entry name" value="TetR_N"/>
    <property type="match status" value="1"/>
</dbReference>
<reference evidence="6 7" key="1">
    <citation type="submission" date="2018-12" db="EMBL/GenBank/DDBJ databases">
        <title>Complete genome sequence of Iodobacter sp. H11R3.</title>
        <authorList>
            <person name="Bae J.-W."/>
        </authorList>
    </citation>
    <scope>NUCLEOTIDE SEQUENCE [LARGE SCALE GENOMIC DNA]</scope>
    <source>
        <strain evidence="6 7">H11R3</strain>
    </source>
</reference>
<dbReference type="PRINTS" id="PR00455">
    <property type="entry name" value="HTHTETR"/>
</dbReference>
<dbReference type="InterPro" id="IPR036271">
    <property type="entry name" value="Tet_transcr_reg_TetR-rel_C_sf"/>
</dbReference>
<dbReference type="PROSITE" id="PS50977">
    <property type="entry name" value="HTH_TETR_2"/>
    <property type="match status" value="1"/>
</dbReference>
<proteinExistence type="predicted"/>
<evidence type="ECO:0000256" key="1">
    <source>
        <dbReference type="ARBA" id="ARBA00023015"/>
    </source>
</evidence>
<dbReference type="AlphaFoldDB" id="A0A3S8ZQJ6"/>
<evidence type="ECO:0000256" key="3">
    <source>
        <dbReference type="ARBA" id="ARBA00023163"/>
    </source>
</evidence>
<evidence type="ECO:0000256" key="4">
    <source>
        <dbReference type="PROSITE-ProRule" id="PRU00335"/>
    </source>
</evidence>
<dbReference type="Pfam" id="PF16859">
    <property type="entry name" value="TetR_C_11"/>
    <property type="match status" value="1"/>
</dbReference>